<reference evidence="8" key="1">
    <citation type="journal article" date="2021" name="Genome Biol. Evol.">
        <title>A High-Quality Reference Genome for a Parasitic Bivalve with Doubly Uniparental Inheritance (Bivalvia: Unionida).</title>
        <authorList>
            <person name="Smith C.H."/>
        </authorList>
    </citation>
    <scope>NUCLEOTIDE SEQUENCE</scope>
    <source>
        <strain evidence="8">CHS0354</strain>
    </source>
</reference>
<keyword evidence="9" id="KW-1185">Reference proteome</keyword>
<comment type="caution">
    <text evidence="8">The sequence shown here is derived from an EMBL/GenBank/DDBJ whole genome shotgun (WGS) entry which is preliminary data.</text>
</comment>
<feature type="transmembrane region" description="Helical" evidence="6">
    <location>
        <begin position="453"/>
        <end position="474"/>
    </location>
</feature>
<evidence type="ECO:0000256" key="3">
    <source>
        <dbReference type="ARBA" id="ARBA00022692"/>
    </source>
</evidence>
<feature type="transmembrane region" description="Helical" evidence="6">
    <location>
        <begin position="494"/>
        <end position="516"/>
    </location>
</feature>
<feature type="transmembrane region" description="Helical" evidence="6">
    <location>
        <begin position="83"/>
        <end position="104"/>
    </location>
</feature>
<evidence type="ECO:0000256" key="2">
    <source>
        <dbReference type="ARBA" id="ARBA00007367"/>
    </source>
</evidence>
<keyword evidence="5 6" id="KW-0472">Membrane</keyword>
<feature type="transmembrane region" description="Helical" evidence="6">
    <location>
        <begin position="333"/>
        <end position="350"/>
    </location>
</feature>
<evidence type="ECO:0000259" key="7">
    <source>
        <dbReference type="Pfam" id="PF00999"/>
    </source>
</evidence>
<protein>
    <recommendedName>
        <fullName evidence="7">Cation/H+ exchanger transmembrane domain-containing protein</fullName>
    </recommendedName>
</protein>
<evidence type="ECO:0000256" key="1">
    <source>
        <dbReference type="ARBA" id="ARBA00004141"/>
    </source>
</evidence>
<dbReference type="InterPro" id="IPR038770">
    <property type="entry name" value="Na+/solute_symporter_sf"/>
</dbReference>
<dbReference type="Proteomes" id="UP001195483">
    <property type="component" value="Unassembled WGS sequence"/>
</dbReference>
<dbReference type="InterPro" id="IPR006153">
    <property type="entry name" value="Cation/H_exchanger_TM"/>
</dbReference>
<evidence type="ECO:0000256" key="4">
    <source>
        <dbReference type="ARBA" id="ARBA00022989"/>
    </source>
</evidence>
<keyword evidence="3 6" id="KW-0812">Transmembrane</keyword>
<dbReference type="GO" id="GO:1902600">
    <property type="term" value="P:proton transmembrane transport"/>
    <property type="evidence" value="ECO:0007669"/>
    <property type="project" value="InterPro"/>
</dbReference>
<name>A0AAE0SA32_9BIVA</name>
<proteinExistence type="inferred from homology"/>
<dbReference type="GO" id="GO:0015297">
    <property type="term" value="F:antiporter activity"/>
    <property type="evidence" value="ECO:0007669"/>
    <property type="project" value="InterPro"/>
</dbReference>
<dbReference type="Gene3D" id="1.20.1530.20">
    <property type="match status" value="1"/>
</dbReference>
<keyword evidence="4 6" id="KW-1133">Transmembrane helix</keyword>
<evidence type="ECO:0000256" key="5">
    <source>
        <dbReference type="ARBA" id="ARBA00023136"/>
    </source>
</evidence>
<gene>
    <name evidence="8" type="ORF">CHS0354_012235</name>
</gene>
<dbReference type="PANTHER" id="PTHR31102:SF1">
    <property type="entry name" value="CATION_H+ EXCHANGER DOMAIN-CONTAINING PROTEIN"/>
    <property type="match status" value="1"/>
</dbReference>
<feature type="transmembrane region" description="Helical" evidence="6">
    <location>
        <begin position="387"/>
        <end position="410"/>
    </location>
</feature>
<feature type="transmembrane region" description="Helical" evidence="6">
    <location>
        <begin position="116"/>
        <end position="135"/>
    </location>
</feature>
<accession>A0AAE0SA32</accession>
<organism evidence="8 9">
    <name type="scientific">Potamilus streckersoni</name>
    <dbReference type="NCBI Taxonomy" id="2493646"/>
    <lineage>
        <taxon>Eukaryota</taxon>
        <taxon>Metazoa</taxon>
        <taxon>Spiralia</taxon>
        <taxon>Lophotrochozoa</taxon>
        <taxon>Mollusca</taxon>
        <taxon>Bivalvia</taxon>
        <taxon>Autobranchia</taxon>
        <taxon>Heteroconchia</taxon>
        <taxon>Palaeoheterodonta</taxon>
        <taxon>Unionida</taxon>
        <taxon>Unionoidea</taxon>
        <taxon>Unionidae</taxon>
        <taxon>Ambleminae</taxon>
        <taxon>Lampsilini</taxon>
        <taxon>Potamilus</taxon>
    </lineage>
</organism>
<feature type="transmembrane region" description="Helical" evidence="6">
    <location>
        <begin position="301"/>
        <end position="324"/>
    </location>
</feature>
<evidence type="ECO:0000313" key="9">
    <source>
        <dbReference type="Proteomes" id="UP001195483"/>
    </source>
</evidence>
<dbReference type="GO" id="GO:0016020">
    <property type="term" value="C:membrane"/>
    <property type="evidence" value="ECO:0007669"/>
    <property type="project" value="UniProtKB-SubCell"/>
</dbReference>
<dbReference type="AlphaFoldDB" id="A0AAE0SA32"/>
<dbReference type="PANTHER" id="PTHR31102">
    <property type="match status" value="1"/>
</dbReference>
<dbReference type="Pfam" id="PF00999">
    <property type="entry name" value="Na_H_Exchanger"/>
    <property type="match status" value="1"/>
</dbReference>
<comment type="subcellular location">
    <subcellularLocation>
        <location evidence="1">Membrane</location>
        <topology evidence="1">Multi-pass membrane protein</topology>
    </subcellularLocation>
</comment>
<comment type="similarity">
    <text evidence="2">Belongs to the monovalent cation:proton antiporter 1 (CPA1) transporter (TC 2.A.36) family.</text>
</comment>
<dbReference type="EMBL" id="JAEAOA010000745">
    <property type="protein sequence ID" value="KAK3588170.1"/>
    <property type="molecule type" value="Genomic_DNA"/>
</dbReference>
<evidence type="ECO:0000313" key="8">
    <source>
        <dbReference type="EMBL" id="KAK3588170.1"/>
    </source>
</evidence>
<reference evidence="8" key="3">
    <citation type="submission" date="2023-05" db="EMBL/GenBank/DDBJ databases">
        <authorList>
            <person name="Smith C.H."/>
        </authorList>
    </citation>
    <scope>NUCLEOTIDE SEQUENCE</scope>
    <source>
        <strain evidence="8">CHS0354</strain>
        <tissue evidence="8">Mantle</tissue>
    </source>
</reference>
<feature type="transmembrane region" description="Helical" evidence="6">
    <location>
        <begin position="228"/>
        <end position="249"/>
    </location>
</feature>
<feature type="transmembrane region" description="Helical" evidence="6">
    <location>
        <begin position="356"/>
        <end position="375"/>
    </location>
</feature>
<reference evidence="8" key="2">
    <citation type="journal article" date="2021" name="Genome Biol. Evol.">
        <title>Developing a high-quality reference genome for a parasitic bivalve with doubly uniparental inheritance (Bivalvia: Unionida).</title>
        <authorList>
            <person name="Smith C.H."/>
        </authorList>
    </citation>
    <scope>NUCLEOTIDE SEQUENCE</scope>
    <source>
        <strain evidence="8">CHS0354</strain>
        <tissue evidence="8">Mantle</tissue>
    </source>
</reference>
<feature type="domain" description="Cation/H+ exchanger transmembrane" evidence="7">
    <location>
        <begin position="125"/>
        <end position="479"/>
    </location>
</feature>
<sequence length="645" mass="70240">MDSKAKIRVRSLEAPQSDIDEKVTNGNMEKPKFRSESQNRFSRLKERGYQCCIPCLQRHNPLPENANFFQRIRASFLLPPHGNVAYCLQFVLICLQIWTVLFALTRTEALLSGNLFSLLMLFIACVLGGYLISFIRLPPLLGMLIVGLMLRNIPGVKTIGEGIDSKWSSALRKMALTIILTRAGLGLDPKKLRKLSWAILRLAFLPCLAEAVTVGIVSHFLLETPWRWSLMLGCILGALSPAVTVPALVSLQERRYGVAKGIPTMCIAAGGLDNVMCITGFAIFLAIIFSTDDTAVTMGVVLGSLGVLVGIIYGFVMGVILWYLPAKDCGNSVFFRSLLLFGSGMVAIFGSSEIGLSGAGPLGCLTTATVAAYKWRQRRKPNKPDEIANVMGLAWLILQHFLFGLIGAAVNISDIRLSTVGLGIATLVIGLCVRSAISFAVTLGTDFNRKERIFVSLTWLSKATVQAAIGGMAFDRAMELNDPDKEIVRLSLDIMTLSVLAIVICAPLGATCIALLGPKFLSKEEFSATSHGEIEGKVCNGETELTNGKASIQDDIFKEEQEAKYMHYNLNMSEASIASLTSIESENENIQSNGNTSQTMVSYTEILLAQVPECEDDQDTCNISRKISVTLINDPAPNNSPQHKL</sequence>
<evidence type="ECO:0000256" key="6">
    <source>
        <dbReference type="SAM" id="Phobius"/>
    </source>
</evidence>
<feature type="transmembrane region" description="Helical" evidence="6">
    <location>
        <begin position="261"/>
        <end position="289"/>
    </location>
</feature>
<feature type="transmembrane region" description="Helical" evidence="6">
    <location>
        <begin position="422"/>
        <end position="441"/>
    </location>
</feature>
<dbReference type="InterPro" id="IPR051843">
    <property type="entry name" value="CPA1_transporter"/>
</dbReference>
<feature type="transmembrane region" description="Helical" evidence="6">
    <location>
        <begin position="199"/>
        <end position="222"/>
    </location>
</feature>